<accession>A0ABR7IJ39</accession>
<dbReference type="NCBIfam" id="TIGR01484">
    <property type="entry name" value="HAD-SF-IIB"/>
    <property type="match status" value="1"/>
</dbReference>
<dbReference type="InterPro" id="IPR023214">
    <property type="entry name" value="HAD_sf"/>
</dbReference>
<dbReference type="GO" id="GO:0016787">
    <property type="term" value="F:hydrolase activity"/>
    <property type="evidence" value="ECO:0007669"/>
    <property type="project" value="UniProtKB-KW"/>
</dbReference>
<dbReference type="NCBIfam" id="TIGR00099">
    <property type="entry name" value="Cof-subfamily"/>
    <property type="match status" value="1"/>
</dbReference>
<name>A0ABR7IJ39_9FIRM</name>
<dbReference type="SFLD" id="SFLDS00003">
    <property type="entry name" value="Haloacid_Dehalogenase"/>
    <property type="match status" value="1"/>
</dbReference>
<keyword evidence="2" id="KW-1185">Reference proteome</keyword>
<protein>
    <submittedName>
        <fullName evidence="1">HAD family hydrolase</fullName>
    </submittedName>
</protein>
<dbReference type="InterPro" id="IPR000150">
    <property type="entry name" value="Cof"/>
</dbReference>
<dbReference type="RefSeq" id="WP_186995059.1">
    <property type="nucleotide sequence ID" value="NZ_JACOQG010000015.1"/>
</dbReference>
<dbReference type="Proteomes" id="UP000649826">
    <property type="component" value="Unassembled WGS sequence"/>
</dbReference>
<dbReference type="PANTHER" id="PTHR10000:SF53">
    <property type="entry name" value="5-AMINO-6-(5-PHOSPHO-D-RIBITYLAMINO)URACIL PHOSPHATASE YBJI-RELATED"/>
    <property type="match status" value="1"/>
</dbReference>
<dbReference type="EMBL" id="JACOQG010000015">
    <property type="protein sequence ID" value="MBC5780037.1"/>
    <property type="molecule type" value="Genomic_DNA"/>
</dbReference>
<evidence type="ECO:0000313" key="1">
    <source>
        <dbReference type="EMBL" id="MBC5780037.1"/>
    </source>
</evidence>
<dbReference type="Gene3D" id="3.30.1240.10">
    <property type="match status" value="1"/>
</dbReference>
<dbReference type="Gene3D" id="3.40.50.1000">
    <property type="entry name" value="HAD superfamily/HAD-like"/>
    <property type="match status" value="1"/>
</dbReference>
<keyword evidence="1" id="KW-0378">Hydrolase</keyword>
<dbReference type="SUPFAM" id="SSF56784">
    <property type="entry name" value="HAD-like"/>
    <property type="match status" value="1"/>
</dbReference>
<dbReference type="InterPro" id="IPR006379">
    <property type="entry name" value="HAD-SF_hydro_IIB"/>
</dbReference>
<comment type="caution">
    <text evidence="1">The sequence shown here is derived from an EMBL/GenBank/DDBJ whole genome shotgun (WGS) entry which is preliminary data.</text>
</comment>
<sequence length="267" mass="30402">MIKLIASDLDGTLLLNKAQTLPDDLFPLIRELNELGIRFVAASGRQYPNMKRLFAPVASDISFICENGALAVEKGQVLYQDRFDKELANEILTAIIEKKDAEFTCSAKDYHYLMPKTESFRHYMVDLVKNECRIINSLDEITEPIMKLAVYESAGLTDEYVRYWTGRFGQRCTVVTSGNDWVDFIPFGTNKAKGIREFQEKYGISPEECIAFGDEYNDIEMLKAVKYGFAMAHSKEKVRESAAFTADRVQDILEKVIRAKGNMEEVI</sequence>
<evidence type="ECO:0000313" key="2">
    <source>
        <dbReference type="Proteomes" id="UP000649826"/>
    </source>
</evidence>
<reference evidence="1 2" key="1">
    <citation type="submission" date="2020-08" db="EMBL/GenBank/DDBJ databases">
        <title>Genome public.</title>
        <authorList>
            <person name="Liu C."/>
            <person name="Sun Q."/>
        </authorList>
    </citation>
    <scope>NUCLEOTIDE SEQUENCE [LARGE SCALE GENOMIC DNA]</scope>
    <source>
        <strain evidence="1 2">M29</strain>
    </source>
</reference>
<gene>
    <name evidence="1" type="ORF">H8Z82_10245</name>
</gene>
<dbReference type="SFLD" id="SFLDG01140">
    <property type="entry name" value="C2.B:_Phosphomannomutase_and_P"/>
    <property type="match status" value="1"/>
</dbReference>
<dbReference type="PANTHER" id="PTHR10000">
    <property type="entry name" value="PHOSPHOSERINE PHOSPHATASE"/>
    <property type="match status" value="1"/>
</dbReference>
<dbReference type="Pfam" id="PF08282">
    <property type="entry name" value="Hydrolase_3"/>
    <property type="match status" value="1"/>
</dbReference>
<proteinExistence type="predicted"/>
<dbReference type="InterPro" id="IPR036412">
    <property type="entry name" value="HAD-like_sf"/>
</dbReference>
<organism evidence="1 2">
    <name type="scientific">Blautia difficilis</name>
    <dbReference type="NCBI Taxonomy" id="2763027"/>
    <lineage>
        <taxon>Bacteria</taxon>
        <taxon>Bacillati</taxon>
        <taxon>Bacillota</taxon>
        <taxon>Clostridia</taxon>
        <taxon>Lachnospirales</taxon>
        <taxon>Lachnospiraceae</taxon>
        <taxon>Blautia</taxon>
    </lineage>
</organism>